<dbReference type="GO" id="GO:0006955">
    <property type="term" value="P:immune response"/>
    <property type="evidence" value="ECO:0007669"/>
    <property type="project" value="TreeGrafter"/>
</dbReference>
<evidence type="ECO:0000259" key="8">
    <source>
        <dbReference type="PROSITE" id="PS50011"/>
    </source>
</evidence>
<keyword evidence="6" id="KW-0067">ATP-binding</keyword>
<dbReference type="GO" id="GO:0004709">
    <property type="term" value="F:MAP kinase kinase kinase activity"/>
    <property type="evidence" value="ECO:0007669"/>
    <property type="project" value="TreeGrafter"/>
</dbReference>
<keyword evidence="3" id="KW-0808">Transferase</keyword>
<dbReference type="PANTHER" id="PTHR46716:SF1">
    <property type="entry name" value="MITOGEN-ACTIVATED PROTEIN KINASE KINASE KINASE 7"/>
    <property type="match status" value="1"/>
</dbReference>
<dbReference type="InterPro" id="IPR011009">
    <property type="entry name" value="Kinase-like_dom_sf"/>
</dbReference>
<evidence type="ECO:0000256" key="3">
    <source>
        <dbReference type="ARBA" id="ARBA00022679"/>
    </source>
</evidence>
<accession>A0AAV7I9E9</accession>
<dbReference type="GO" id="GO:0007254">
    <property type="term" value="P:JNK cascade"/>
    <property type="evidence" value="ECO:0007669"/>
    <property type="project" value="TreeGrafter"/>
</dbReference>
<evidence type="ECO:0000256" key="2">
    <source>
        <dbReference type="ARBA" id="ARBA00022527"/>
    </source>
</evidence>
<name>A0AAV7I9E9_COTGL</name>
<evidence type="ECO:0000313" key="10">
    <source>
        <dbReference type="Proteomes" id="UP000826195"/>
    </source>
</evidence>
<feature type="region of interest" description="Disordered" evidence="7">
    <location>
        <begin position="303"/>
        <end position="330"/>
    </location>
</feature>
<dbReference type="PANTHER" id="PTHR46716">
    <property type="entry name" value="MITOGEN-ACTIVATED PROTEIN KINASE KINASE KINASE 7"/>
    <property type="match status" value="1"/>
</dbReference>
<evidence type="ECO:0000256" key="1">
    <source>
        <dbReference type="ARBA" id="ARBA00006529"/>
    </source>
</evidence>
<proteinExistence type="inferred from homology"/>
<evidence type="ECO:0000256" key="7">
    <source>
        <dbReference type="SAM" id="MobiDB-lite"/>
    </source>
</evidence>
<evidence type="ECO:0000256" key="5">
    <source>
        <dbReference type="ARBA" id="ARBA00022777"/>
    </source>
</evidence>
<dbReference type="EMBL" id="JAHXZJ010002237">
    <property type="protein sequence ID" value="KAH0546681.1"/>
    <property type="molecule type" value="Genomic_DNA"/>
</dbReference>
<comment type="similarity">
    <text evidence="1">Belongs to the protein kinase superfamily. STE Ser/Thr protein kinase family. MAP kinase kinase kinase subfamily.</text>
</comment>
<dbReference type="Gene3D" id="1.10.510.10">
    <property type="entry name" value="Transferase(Phosphotransferase) domain 1"/>
    <property type="match status" value="1"/>
</dbReference>
<evidence type="ECO:0000256" key="4">
    <source>
        <dbReference type="ARBA" id="ARBA00022741"/>
    </source>
</evidence>
<dbReference type="PROSITE" id="PS50011">
    <property type="entry name" value="PROTEIN_KINASE_DOM"/>
    <property type="match status" value="1"/>
</dbReference>
<keyword evidence="2" id="KW-0723">Serine/threonine-protein kinase</keyword>
<keyword evidence="4" id="KW-0547">Nucleotide-binding</keyword>
<dbReference type="Proteomes" id="UP000826195">
    <property type="component" value="Unassembled WGS sequence"/>
</dbReference>
<feature type="domain" description="Protein kinase" evidence="8">
    <location>
        <begin position="1"/>
        <end position="127"/>
    </location>
</feature>
<dbReference type="SUPFAM" id="SSF56112">
    <property type="entry name" value="Protein kinase-like (PK-like)"/>
    <property type="match status" value="1"/>
</dbReference>
<evidence type="ECO:0000313" key="9">
    <source>
        <dbReference type="EMBL" id="KAH0546681.1"/>
    </source>
</evidence>
<feature type="compositionally biased region" description="Low complexity" evidence="7">
    <location>
        <begin position="303"/>
        <end position="312"/>
    </location>
</feature>
<protein>
    <recommendedName>
        <fullName evidence="8">Protein kinase domain-containing protein</fullName>
    </recommendedName>
</protein>
<keyword evidence="10" id="KW-1185">Reference proteome</keyword>
<dbReference type="Pfam" id="PF07714">
    <property type="entry name" value="PK_Tyr_Ser-Thr"/>
    <property type="match status" value="1"/>
</dbReference>
<dbReference type="GO" id="GO:0005524">
    <property type="term" value="F:ATP binding"/>
    <property type="evidence" value="ECO:0007669"/>
    <property type="project" value="UniProtKB-KW"/>
</dbReference>
<gene>
    <name evidence="9" type="ORF">KQX54_013601</name>
</gene>
<comment type="caution">
    <text evidence="9">The sequence shown here is derived from an EMBL/GenBank/DDBJ whole genome shotgun (WGS) entry which is preliminary data.</text>
</comment>
<dbReference type="InterPro" id="IPR001245">
    <property type="entry name" value="Ser-Thr/Tyr_kinase_cat_dom"/>
</dbReference>
<dbReference type="InterPro" id="IPR000719">
    <property type="entry name" value="Prot_kinase_dom"/>
</dbReference>
<sequence>MTNNKGSAAWMALEVFDGSRYIEECDIFSWGVILWEILARRKPFDDIGGSAYRIMWAVHVGQRPPLIEDCVGVNALKNDRQWTCLASFISGLLEQLNNSMSEDYEENYDDNDDEIDQDTIVVSQEFRDSNVIDNFPQMKPTSNNDNRDSNNRFQPLHIECDPGTKLNCFYLPNLSLPFKEKLKEFPLWTKACIKYTTSRASSSYIEENFKDLKMMLHKQISLPSRVDIFMKAHLKILIGGIKIFQAKLAKFMDEMANIQTNLDDDDVGSENIDEKFQNESCYENWMGFGKDPKHQKFNWVNSDNSSKINKNNENLKDENLNDENLNDENLNDEDLNYQSISETNENNLDMSDTKESSIITSNLNDSIAKDHSYHLSSSPLVEIKIEKLDPVIINQEKKNKHEGKYFKPCPDIKLINDGIVKKIESGKKGNNIIIRKNTKIIRNLLLNGNVSGPIKIGNDSWFAFNTCPLSGVIGYQDKHYIAYCQNLSGSWQYFNDSLAPPKGINSSIDVTPHGVLYILNPNSA</sequence>
<dbReference type="AlphaFoldDB" id="A0AAV7I9E9"/>
<feature type="compositionally biased region" description="Acidic residues" evidence="7">
    <location>
        <begin position="320"/>
        <end position="330"/>
    </location>
</feature>
<organism evidence="9 10">
    <name type="scientific">Cotesia glomerata</name>
    <name type="common">Lepidopteran parasitic wasp</name>
    <name type="synonym">Apanteles glomeratus</name>
    <dbReference type="NCBI Taxonomy" id="32391"/>
    <lineage>
        <taxon>Eukaryota</taxon>
        <taxon>Metazoa</taxon>
        <taxon>Ecdysozoa</taxon>
        <taxon>Arthropoda</taxon>
        <taxon>Hexapoda</taxon>
        <taxon>Insecta</taxon>
        <taxon>Pterygota</taxon>
        <taxon>Neoptera</taxon>
        <taxon>Endopterygota</taxon>
        <taxon>Hymenoptera</taxon>
        <taxon>Apocrita</taxon>
        <taxon>Ichneumonoidea</taxon>
        <taxon>Braconidae</taxon>
        <taxon>Microgastrinae</taxon>
        <taxon>Cotesia</taxon>
    </lineage>
</organism>
<keyword evidence="5" id="KW-0418">Kinase</keyword>
<evidence type="ECO:0000256" key="6">
    <source>
        <dbReference type="ARBA" id="ARBA00022840"/>
    </source>
</evidence>
<dbReference type="GO" id="GO:0043123">
    <property type="term" value="P:positive regulation of canonical NF-kappaB signal transduction"/>
    <property type="evidence" value="ECO:0007669"/>
    <property type="project" value="TreeGrafter"/>
</dbReference>
<reference evidence="9 10" key="1">
    <citation type="journal article" date="2021" name="J. Hered.">
        <title>A chromosome-level genome assembly of the parasitoid wasp, Cotesia glomerata (Hymenoptera: Braconidae).</title>
        <authorList>
            <person name="Pinto B.J."/>
            <person name="Weis J.J."/>
            <person name="Gamble T."/>
            <person name="Ode P.J."/>
            <person name="Paul R."/>
            <person name="Zaspel J.M."/>
        </authorList>
    </citation>
    <scope>NUCLEOTIDE SEQUENCE [LARGE SCALE GENOMIC DNA]</scope>
    <source>
        <strain evidence="9">CgM1</strain>
    </source>
</reference>